<dbReference type="PROSITE" id="PS51194">
    <property type="entry name" value="HELICASE_CTER"/>
    <property type="match status" value="1"/>
</dbReference>
<dbReference type="PROSITE" id="PS51192">
    <property type="entry name" value="HELICASE_ATP_BIND_1"/>
    <property type="match status" value="1"/>
</dbReference>
<dbReference type="SMART" id="SM00487">
    <property type="entry name" value="DEXDc"/>
    <property type="match status" value="1"/>
</dbReference>
<sequence>MSETAENPEDLDQLIREEAEKVFRHIAVDLASRHFDEFDISDTYHLDDCVIDPLELLGDIPEVGCVPTSIHPVLDAETGDVIGFEESWNQEAEVLADAAHSMSMLRAPDPEAFGKVKGKSGNIPFIPGGFDTSTLNDILKDPYSVSEGEDEEKYLNFEVLLDQPPGFSEPVEVPETVQPLEGRDVAPPGFDTSPAPPPGLAMSQPQITSTDLQHIQETAEIDPSIQQESKPSIHVEDSDIPDEFEALKIEGNDDLVLQMAPEMAEFTHAKLLDEEKVKQKFEALKPELVKEYPFELDTFQKSAVVAMEAGDSVFVAAHTSAGKTVVADYAIALGQLHKTRVIYTSPIKALSNQKFREFKNSYGDVGLITGDIQLETDAFCLIMTTEVLRSMLYNGSETIRELEWVIFDEVHYINDEERGHVWEEVLIMLPSHVKIVMLSATVPNCLEFADWVGRIKQRKITVIQTLKRPVPLEHFIYTGYNAKTRDQTFLIRDADGHIHPENWQKAKEAKEKLSRPVDPKSLKAPQQQNQKGGQGGGNRNIQQKQQKFQNYRLNQQVNQARSNNFTGSNNSGGSNKSIYTHLIYYLNEKVLVPAVIFVFSRKRCDEYANMLHSVDLTTESEKNHINTFFKKVIDRLKGSDKDLPQVLQMRSLCVRGFAVHHSGILPILKEVVELLFQRCLVKVLFATETFAMGVNMPARTVVFDEMEKFDGLRRRDLNPTEYVQMAGRAGRRGLDKTGIVFILTKATVPPLLQFQQLLMGQAVRLESKFRITYTMLLKLMRVEQLKVEEVMKRSYVERSSLRLVNERESKIMELREKVDAMSVLDCELCTERDNLGRTAAEALLQDLIDYQKASKALWSQMENVDSIRKTLQKGRIILISYPPLGIWGRLAVVLEPKQNEHLQLRLSVMISADESRRETDDHAIKKWKELGQDAKSKKETDLFLEVAPKRGIFPIDPDSFRQSYRIIEDLEPHNVLAICKANVKNVEVENIKKENDKQKMSLKSRGLEPCITKVLVQLVTFSEQWTLNGPPISLPARDLKINEVNLYETAQKVNEMADRLMDKEEYRCRRCEDFEEHFKIIRERQTVLDELTDLIYRTSADGLQLSDEYKKRIIILRQLNYIDKNSVVNLKGKVACEISHMEMLITELILDNHFESKTPSEIAAMFSALTCQYTDSNTDAEEAKFINPRMAELKREILDVARRFDHIQIKNEVVTSLIEPELKFGLMDAVYEWAEGKPFKDIMTLTKCQEGIIVRCIQRLDEVCKDVRNAARIIGDPILARTMEETSAIIKRDIVFAASLYTTDDMN</sequence>
<dbReference type="PANTHER" id="PTHR12131:SF1">
    <property type="entry name" value="ATP-DEPENDENT RNA HELICASE SUPV3L1, MITOCHONDRIAL-RELATED"/>
    <property type="match status" value="1"/>
</dbReference>
<dbReference type="eggNOG" id="KOG0947">
    <property type="taxonomic scope" value="Eukaryota"/>
</dbReference>
<dbReference type="CDD" id="cd18795">
    <property type="entry name" value="SF2_C_Ski2"/>
    <property type="match status" value="1"/>
</dbReference>
<dbReference type="InterPro" id="IPR012961">
    <property type="entry name" value="Ski2/MTR4_C"/>
</dbReference>
<evidence type="ECO:0000259" key="10">
    <source>
        <dbReference type="PROSITE" id="PS51192"/>
    </source>
</evidence>
<dbReference type="InterPro" id="IPR050699">
    <property type="entry name" value="RNA-DNA_Helicase"/>
</dbReference>
<name>A0A1I7RU40_BURXY</name>
<dbReference type="eggNOG" id="KOG0761">
    <property type="taxonomic scope" value="Eukaryota"/>
</dbReference>
<accession>A0A1I7RU40</accession>
<feature type="region of interest" description="Disordered" evidence="9">
    <location>
        <begin position="506"/>
        <end position="540"/>
    </location>
</feature>
<dbReference type="Proteomes" id="UP000095284">
    <property type="component" value="Unplaced"/>
</dbReference>
<reference evidence="13" key="1">
    <citation type="submission" date="2016-11" db="UniProtKB">
        <authorList>
            <consortium name="WormBaseParasite"/>
        </authorList>
    </citation>
    <scope>IDENTIFICATION</scope>
</reference>
<keyword evidence="4" id="KW-0378">Hydrolase</keyword>
<protein>
    <submittedName>
        <fullName evidence="13">Helicase SKI2W</fullName>
    </submittedName>
</protein>
<evidence type="ECO:0000313" key="13">
    <source>
        <dbReference type="WBParaSite" id="BXY_0424800.1"/>
    </source>
</evidence>
<proteinExistence type="predicted"/>
<feature type="domain" description="Helicase ATP-binding" evidence="10">
    <location>
        <begin position="304"/>
        <end position="460"/>
    </location>
</feature>
<evidence type="ECO:0000256" key="2">
    <source>
        <dbReference type="ARBA" id="ARBA00022490"/>
    </source>
</evidence>
<dbReference type="GO" id="GO:0003723">
    <property type="term" value="F:RNA binding"/>
    <property type="evidence" value="ECO:0007669"/>
    <property type="project" value="UniProtKB-KW"/>
</dbReference>
<keyword evidence="7" id="KW-0694">RNA-binding</keyword>
<keyword evidence="5" id="KW-0347">Helicase</keyword>
<dbReference type="GO" id="GO:0016787">
    <property type="term" value="F:hydrolase activity"/>
    <property type="evidence" value="ECO:0007669"/>
    <property type="project" value="UniProtKB-KW"/>
</dbReference>
<dbReference type="SUPFAM" id="SSF52540">
    <property type="entry name" value="P-loop containing nucleoside triphosphate hydrolases"/>
    <property type="match status" value="1"/>
</dbReference>
<evidence type="ECO:0000256" key="4">
    <source>
        <dbReference type="ARBA" id="ARBA00022801"/>
    </source>
</evidence>
<dbReference type="GO" id="GO:0055087">
    <property type="term" value="C:Ski complex"/>
    <property type="evidence" value="ECO:0007669"/>
    <property type="project" value="TreeGrafter"/>
</dbReference>
<evidence type="ECO:0000256" key="9">
    <source>
        <dbReference type="SAM" id="MobiDB-lite"/>
    </source>
</evidence>
<organism evidence="12 13">
    <name type="scientific">Bursaphelenchus xylophilus</name>
    <name type="common">Pinewood nematode worm</name>
    <name type="synonym">Aphelenchoides xylophilus</name>
    <dbReference type="NCBI Taxonomy" id="6326"/>
    <lineage>
        <taxon>Eukaryota</taxon>
        <taxon>Metazoa</taxon>
        <taxon>Ecdysozoa</taxon>
        <taxon>Nematoda</taxon>
        <taxon>Chromadorea</taxon>
        <taxon>Rhabditida</taxon>
        <taxon>Tylenchina</taxon>
        <taxon>Tylenchomorpha</taxon>
        <taxon>Aphelenchoidea</taxon>
        <taxon>Aphelenchoididae</taxon>
        <taxon>Bursaphelenchus</taxon>
    </lineage>
</organism>
<dbReference type="FunFam" id="3.40.50.300:FF:000354">
    <property type="entry name" value="ATP-dependent RNA helicase SKI2"/>
    <property type="match status" value="1"/>
</dbReference>
<dbReference type="Pfam" id="PF00271">
    <property type="entry name" value="Helicase_C"/>
    <property type="match status" value="1"/>
</dbReference>
<evidence type="ECO:0000256" key="5">
    <source>
        <dbReference type="ARBA" id="ARBA00022806"/>
    </source>
</evidence>
<dbReference type="InterPro" id="IPR016438">
    <property type="entry name" value="SKI2-like"/>
</dbReference>
<evidence type="ECO:0000256" key="3">
    <source>
        <dbReference type="ARBA" id="ARBA00022741"/>
    </source>
</evidence>
<dbReference type="Pfam" id="PF00270">
    <property type="entry name" value="DEAD"/>
    <property type="match status" value="1"/>
</dbReference>
<comment type="subcellular location">
    <subcellularLocation>
        <location evidence="1">Cytoplasm</location>
    </subcellularLocation>
</comment>
<evidence type="ECO:0000256" key="1">
    <source>
        <dbReference type="ARBA" id="ARBA00004496"/>
    </source>
</evidence>
<dbReference type="InterPro" id="IPR001650">
    <property type="entry name" value="Helicase_C-like"/>
</dbReference>
<dbReference type="FunFam" id="1.10.3380.30:FF:000001">
    <property type="entry name" value="Ski2 ATP-dependent RNA helicase"/>
    <property type="match status" value="1"/>
</dbReference>
<dbReference type="SMART" id="SM01142">
    <property type="entry name" value="DSHCT"/>
    <property type="match status" value="1"/>
</dbReference>
<dbReference type="Gene3D" id="1.10.3380.30">
    <property type="match status" value="1"/>
</dbReference>
<evidence type="ECO:0000313" key="12">
    <source>
        <dbReference type="Proteomes" id="UP000095284"/>
    </source>
</evidence>
<dbReference type="WBParaSite" id="BXY_0424800.1">
    <property type="protein sequence ID" value="BXY_0424800.1"/>
    <property type="gene ID" value="BXY_0424800"/>
</dbReference>
<dbReference type="GO" id="GO:0070478">
    <property type="term" value="P:nuclear-transcribed mRNA catabolic process, 3'-5' exonucleolytic nonsense-mediated decay"/>
    <property type="evidence" value="ECO:0007669"/>
    <property type="project" value="TreeGrafter"/>
</dbReference>
<evidence type="ECO:0000259" key="11">
    <source>
        <dbReference type="PROSITE" id="PS51194"/>
    </source>
</evidence>
<keyword evidence="2" id="KW-0963">Cytoplasm</keyword>
<evidence type="ECO:0000256" key="6">
    <source>
        <dbReference type="ARBA" id="ARBA00022840"/>
    </source>
</evidence>
<dbReference type="PIRSF" id="PIRSF005198">
    <property type="entry name" value="Antiviral_helicase_SKI2"/>
    <property type="match status" value="1"/>
</dbReference>
<feature type="compositionally biased region" description="Basic and acidic residues" evidence="9">
    <location>
        <begin position="506"/>
        <end position="521"/>
    </location>
</feature>
<dbReference type="PANTHER" id="PTHR12131">
    <property type="entry name" value="ATP-DEPENDENT RNA AND DNA HELICASE"/>
    <property type="match status" value="1"/>
</dbReference>
<keyword evidence="6" id="KW-0067">ATP-binding</keyword>
<evidence type="ECO:0000256" key="8">
    <source>
        <dbReference type="ARBA" id="ARBA00047984"/>
    </source>
</evidence>
<feature type="region of interest" description="Disordered" evidence="9">
    <location>
        <begin position="188"/>
        <end position="207"/>
    </location>
</feature>
<dbReference type="InterPro" id="IPR011545">
    <property type="entry name" value="DEAD/DEAH_box_helicase_dom"/>
</dbReference>
<dbReference type="Gene3D" id="3.40.50.300">
    <property type="entry name" value="P-loop containing nucleotide triphosphate hydrolases"/>
    <property type="match status" value="2"/>
</dbReference>
<dbReference type="InterPro" id="IPR027417">
    <property type="entry name" value="P-loop_NTPase"/>
</dbReference>
<dbReference type="Pfam" id="PF08148">
    <property type="entry name" value="DSHCT"/>
    <property type="match status" value="1"/>
</dbReference>
<dbReference type="GO" id="GO:0005524">
    <property type="term" value="F:ATP binding"/>
    <property type="evidence" value="ECO:0007669"/>
    <property type="project" value="UniProtKB-KW"/>
</dbReference>
<dbReference type="SMART" id="SM00490">
    <property type="entry name" value="HELICc"/>
    <property type="match status" value="1"/>
</dbReference>
<comment type="catalytic activity">
    <reaction evidence="8">
        <text>ATP + H2O = ADP + phosphate + H(+)</text>
        <dbReference type="Rhea" id="RHEA:13065"/>
        <dbReference type="ChEBI" id="CHEBI:15377"/>
        <dbReference type="ChEBI" id="CHEBI:15378"/>
        <dbReference type="ChEBI" id="CHEBI:30616"/>
        <dbReference type="ChEBI" id="CHEBI:43474"/>
        <dbReference type="ChEBI" id="CHEBI:456216"/>
        <dbReference type="EC" id="3.6.4.13"/>
    </reaction>
</comment>
<keyword evidence="3" id="KW-0547">Nucleotide-binding</keyword>
<dbReference type="GO" id="GO:0003724">
    <property type="term" value="F:RNA helicase activity"/>
    <property type="evidence" value="ECO:0007669"/>
    <property type="project" value="UniProtKB-EC"/>
</dbReference>
<dbReference type="InterPro" id="IPR040801">
    <property type="entry name" value="Ski2_N"/>
</dbReference>
<feature type="domain" description="Helicase C-terminal" evidence="11">
    <location>
        <begin position="578"/>
        <end position="771"/>
    </location>
</feature>
<dbReference type="Pfam" id="PF17911">
    <property type="entry name" value="Ski2_N"/>
    <property type="match status" value="1"/>
</dbReference>
<dbReference type="InterPro" id="IPR014001">
    <property type="entry name" value="Helicase_ATP-bd"/>
</dbReference>
<evidence type="ECO:0000256" key="7">
    <source>
        <dbReference type="ARBA" id="ARBA00022884"/>
    </source>
</evidence>